<comment type="caution">
    <text evidence="1">The sequence shown here is derived from an EMBL/GenBank/DDBJ whole genome shotgun (WGS) entry which is preliminary data.</text>
</comment>
<gene>
    <name evidence="1" type="ORF">E2C01_020737</name>
</gene>
<accession>A0A5B7E2C9</accession>
<sequence length="72" mass="7754">MVTDCGVSDEGSDTKHFSWLTKSINKSHSAAVIGIFHVAYGGMVRQRDMDCVAQSAEVMPDGLAPDQHAMSQ</sequence>
<reference evidence="1 2" key="1">
    <citation type="submission" date="2019-05" db="EMBL/GenBank/DDBJ databases">
        <title>Another draft genome of Portunus trituberculatus and its Hox gene families provides insights of decapod evolution.</title>
        <authorList>
            <person name="Jeong J.-H."/>
            <person name="Song I."/>
            <person name="Kim S."/>
            <person name="Choi T."/>
            <person name="Kim D."/>
            <person name="Ryu S."/>
            <person name="Kim W."/>
        </authorList>
    </citation>
    <scope>NUCLEOTIDE SEQUENCE [LARGE SCALE GENOMIC DNA]</scope>
    <source>
        <tissue evidence="1">Muscle</tissue>
    </source>
</reference>
<protein>
    <submittedName>
        <fullName evidence="1">Uncharacterized protein</fullName>
    </submittedName>
</protein>
<name>A0A5B7E2C9_PORTR</name>
<dbReference type="AlphaFoldDB" id="A0A5B7E2C9"/>
<evidence type="ECO:0000313" key="2">
    <source>
        <dbReference type="Proteomes" id="UP000324222"/>
    </source>
</evidence>
<proteinExistence type="predicted"/>
<keyword evidence="2" id="KW-1185">Reference proteome</keyword>
<organism evidence="1 2">
    <name type="scientific">Portunus trituberculatus</name>
    <name type="common">Swimming crab</name>
    <name type="synonym">Neptunus trituberculatus</name>
    <dbReference type="NCBI Taxonomy" id="210409"/>
    <lineage>
        <taxon>Eukaryota</taxon>
        <taxon>Metazoa</taxon>
        <taxon>Ecdysozoa</taxon>
        <taxon>Arthropoda</taxon>
        <taxon>Crustacea</taxon>
        <taxon>Multicrustacea</taxon>
        <taxon>Malacostraca</taxon>
        <taxon>Eumalacostraca</taxon>
        <taxon>Eucarida</taxon>
        <taxon>Decapoda</taxon>
        <taxon>Pleocyemata</taxon>
        <taxon>Brachyura</taxon>
        <taxon>Eubrachyura</taxon>
        <taxon>Portunoidea</taxon>
        <taxon>Portunidae</taxon>
        <taxon>Portuninae</taxon>
        <taxon>Portunus</taxon>
    </lineage>
</organism>
<evidence type="ECO:0000313" key="1">
    <source>
        <dbReference type="EMBL" id="MPC27565.1"/>
    </source>
</evidence>
<dbReference type="EMBL" id="VSRR010001768">
    <property type="protein sequence ID" value="MPC27565.1"/>
    <property type="molecule type" value="Genomic_DNA"/>
</dbReference>
<dbReference type="Proteomes" id="UP000324222">
    <property type="component" value="Unassembled WGS sequence"/>
</dbReference>